<reference evidence="1" key="1">
    <citation type="submission" date="2022-02" db="EMBL/GenBank/DDBJ databases">
        <title>Plant Genome Project.</title>
        <authorList>
            <person name="Zhang R.-G."/>
        </authorList>
    </citation>
    <scope>NUCLEOTIDE SEQUENCE</scope>
    <source>
        <strain evidence="1">AT1</strain>
    </source>
</reference>
<name>A0ACC0LFM3_RHOML</name>
<dbReference type="Proteomes" id="UP001062846">
    <property type="component" value="Chromosome 12"/>
</dbReference>
<dbReference type="EMBL" id="CM046399">
    <property type="protein sequence ID" value="KAI8527420.1"/>
    <property type="molecule type" value="Genomic_DNA"/>
</dbReference>
<evidence type="ECO:0000313" key="2">
    <source>
        <dbReference type="Proteomes" id="UP001062846"/>
    </source>
</evidence>
<organism evidence="1 2">
    <name type="scientific">Rhododendron molle</name>
    <name type="common">Chinese azalea</name>
    <name type="synonym">Azalea mollis</name>
    <dbReference type="NCBI Taxonomy" id="49168"/>
    <lineage>
        <taxon>Eukaryota</taxon>
        <taxon>Viridiplantae</taxon>
        <taxon>Streptophyta</taxon>
        <taxon>Embryophyta</taxon>
        <taxon>Tracheophyta</taxon>
        <taxon>Spermatophyta</taxon>
        <taxon>Magnoliopsida</taxon>
        <taxon>eudicotyledons</taxon>
        <taxon>Gunneridae</taxon>
        <taxon>Pentapetalae</taxon>
        <taxon>asterids</taxon>
        <taxon>Ericales</taxon>
        <taxon>Ericaceae</taxon>
        <taxon>Ericoideae</taxon>
        <taxon>Rhodoreae</taxon>
        <taxon>Rhododendron</taxon>
    </lineage>
</organism>
<keyword evidence="2" id="KW-1185">Reference proteome</keyword>
<accession>A0ACC0LFM3</accession>
<sequence>MISRTSPLAFGRGIYLFHKYFSRLAKVVIYSEAARKELFCSEDETSSSVMLLENVPGIESLGLDFCYVKAFPDETYPIPKEQDLSGVHGFSDVSPNQLRRVVMKNITGTETELKFIKLLLAKSPMLETMHIEVDDSRSLVSRFRIVQELTRLRRASPRAEMNVF</sequence>
<gene>
    <name evidence="1" type="ORF">RHMOL_Rhmol12G0073700</name>
</gene>
<evidence type="ECO:0000313" key="1">
    <source>
        <dbReference type="EMBL" id="KAI8527420.1"/>
    </source>
</evidence>
<protein>
    <submittedName>
        <fullName evidence="1">Uncharacterized protein</fullName>
    </submittedName>
</protein>
<comment type="caution">
    <text evidence="1">The sequence shown here is derived from an EMBL/GenBank/DDBJ whole genome shotgun (WGS) entry which is preliminary data.</text>
</comment>
<proteinExistence type="predicted"/>